<feature type="non-terminal residue" evidence="1">
    <location>
        <position position="193"/>
    </location>
</feature>
<gene>
    <name evidence="1" type="ORF">BaRGS_00021128</name>
</gene>
<proteinExistence type="predicted"/>
<evidence type="ECO:0000313" key="2">
    <source>
        <dbReference type="Proteomes" id="UP001519460"/>
    </source>
</evidence>
<dbReference type="AlphaFoldDB" id="A0ABD0KKK9"/>
<dbReference type="Proteomes" id="UP001519460">
    <property type="component" value="Unassembled WGS sequence"/>
</dbReference>
<name>A0ABD0KKK9_9CAEN</name>
<reference evidence="1 2" key="1">
    <citation type="journal article" date="2023" name="Sci. Data">
        <title>Genome assembly of the Korean intertidal mud-creeper Batillaria attramentaria.</title>
        <authorList>
            <person name="Patra A.K."/>
            <person name="Ho P.T."/>
            <person name="Jun S."/>
            <person name="Lee S.J."/>
            <person name="Kim Y."/>
            <person name="Won Y.J."/>
        </authorList>
    </citation>
    <scope>NUCLEOTIDE SEQUENCE [LARGE SCALE GENOMIC DNA]</scope>
    <source>
        <strain evidence="1">Wonlab-2016</strain>
    </source>
</reference>
<evidence type="ECO:0000313" key="1">
    <source>
        <dbReference type="EMBL" id="KAK7487578.1"/>
    </source>
</evidence>
<dbReference type="EMBL" id="JACVVK020000162">
    <property type="protein sequence ID" value="KAK7487578.1"/>
    <property type="molecule type" value="Genomic_DNA"/>
</dbReference>
<protein>
    <submittedName>
        <fullName evidence="1">Uncharacterized protein</fullName>
    </submittedName>
</protein>
<accession>A0ABD0KKK9</accession>
<keyword evidence="2" id="KW-1185">Reference proteome</keyword>
<comment type="caution">
    <text evidence="1">The sequence shown here is derived from an EMBL/GenBank/DDBJ whole genome shotgun (WGS) entry which is preliminary data.</text>
</comment>
<sequence>MEAPAGMPDTAVELGFALRQQTDSFSIIDQSPPGDVQPRFDMITPVTRNIRREERNTGKIFFMVRGSQKTGRHLKTTVGVNTHLSTKVMTSRHGRSDSWNPGIYAEKSREANAGHLPGLNVTTTGALTDRTARHDVYTPVRSTIQIRRVVTGASHSAVDEHGTAHLTGCFPKPNPTLRPHSMAGEMFVVTQSS</sequence>
<organism evidence="1 2">
    <name type="scientific">Batillaria attramentaria</name>
    <dbReference type="NCBI Taxonomy" id="370345"/>
    <lineage>
        <taxon>Eukaryota</taxon>
        <taxon>Metazoa</taxon>
        <taxon>Spiralia</taxon>
        <taxon>Lophotrochozoa</taxon>
        <taxon>Mollusca</taxon>
        <taxon>Gastropoda</taxon>
        <taxon>Caenogastropoda</taxon>
        <taxon>Sorbeoconcha</taxon>
        <taxon>Cerithioidea</taxon>
        <taxon>Batillariidae</taxon>
        <taxon>Batillaria</taxon>
    </lineage>
</organism>